<keyword evidence="11" id="KW-1185">Reference proteome</keyword>
<dbReference type="EMBL" id="KL447608">
    <property type="protein sequence ID" value="KFO75179.1"/>
    <property type="molecule type" value="Genomic_DNA"/>
</dbReference>
<dbReference type="InterPro" id="IPR020993">
    <property type="entry name" value="Centromere_CenpK"/>
</dbReference>
<dbReference type="STRING" id="55661.A0A091G1V9"/>
<keyword evidence="7" id="KW-0137">Centromere</keyword>
<evidence type="ECO:0000256" key="2">
    <source>
        <dbReference type="ARBA" id="ARBA00004584"/>
    </source>
</evidence>
<feature type="coiled-coil region" evidence="8">
    <location>
        <begin position="44"/>
        <end position="78"/>
    </location>
</feature>
<organism evidence="10 11">
    <name type="scientific">Cuculus canorus</name>
    <name type="common">Common cuckoo</name>
    <dbReference type="NCBI Taxonomy" id="55661"/>
    <lineage>
        <taxon>Eukaryota</taxon>
        <taxon>Metazoa</taxon>
        <taxon>Chordata</taxon>
        <taxon>Craniata</taxon>
        <taxon>Vertebrata</taxon>
        <taxon>Euteleostomi</taxon>
        <taxon>Archelosauria</taxon>
        <taxon>Archosauria</taxon>
        <taxon>Dinosauria</taxon>
        <taxon>Saurischia</taxon>
        <taxon>Theropoda</taxon>
        <taxon>Coelurosauria</taxon>
        <taxon>Aves</taxon>
        <taxon>Neognathae</taxon>
        <taxon>Neoaves</taxon>
        <taxon>Otidimorphae</taxon>
        <taxon>Cuculiformes</taxon>
        <taxon>Cuculidae</taxon>
        <taxon>Cuculus</taxon>
    </lineage>
</organism>
<dbReference type="Proteomes" id="UP000053760">
    <property type="component" value="Unassembled WGS sequence"/>
</dbReference>
<dbReference type="GO" id="GO:0000070">
    <property type="term" value="P:mitotic sister chromatid segregation"/>
    <property type="evidence" value="ECO:0007669"/>
    <property type="project" value="TreeGrafter"/>
</dbReference>
<keyword evidence="9" id="KW-1133">Transmembrane helix</keyword>
<evidence type="ECO:0000256" key="9">
    <source>
        <dbReference type="SAM" id="Phobius"/>
    </source>
</evidence>
<gene>
    <name evidence="10" type="ORF">N303_02526</name>
</gene>
<reference evidence="10 11" key="1">
    <citation type="submission" date="2014-04" db="EMBL/GenBank/DDBJ databases">
        <title>Genome evolution of avian class.</title>
        <authorList>
            <person name="Zhang G."/>
            <person name="Li C."/>
        </authorList>
    </citation>
    <scope>NUCLEOTIDE SEQUENCE [LARGE SCALE GENOMIC DNA]</scope>
    <source>
        <strain evidence="10">BGI_N303</strain>
    </source>
</reference>
<keyword evidence="6" id="KW-0539">Nucleus</keyword>
<evidence type="ECO:0000313" key="10">
    <source>
        <dbReference type="EMBL" id="KFO75179.1"/>
    </source>
</evidence>
<feature type="transmembrane region" description="Helical" evidence="9">
    <location>
        <begin position="148"/>
        <end position="168"/>
    </location>
</feature>
<accession>A0A091G1V9</accession>
<dbReference type="GO" id="GO:0051382">
    <property type="term" value="P:kinetochore assembly"/>
    <property type="evidence" value="ECO:0007669"/>
    <property type="project" value="InterPro"/>
</dbReference>
<dbReference type="Pfam" id="PF11802">
    <property type="entry name" value="CENP-K"/>
    <property type="match status" value="1"/>
</dbReference>
<keyword evidence="9" id="KW-0812">Transmembrane</keyword>
<evidence type="ECO:0000256" key="8">
    <source>
        <dbReference type="SAM" id="Coils"/>
    </source>
</evidence>
<comment type="subcellular location">
    <subcellularLocation>
        <location evidence="2">Chromosome</location>
        <location evidence="2">Centromere</location>
    </subcellularLocation>
    <subcellularLocation>
        <location evidence="1">Nucleus</location>
    </subcellularLocation>
</comment>
<dbReference type="GO" id="GO:0000775">
    <property type="term" value="C:chromosome, centromeric region"/>
    <property type="evidence" value="ECO:0007669"/>
    <property type="project" value="UniProtKB-SubCell"/>
</dbReference>
<evidence type="ECO:0000256" key="4">
    <source>
        <dbReference type="ARBA" id="ARBA00022454"/>
    </source>
</evidence>
<sequence>SLLMIRNKALMDEYDEWQRRSPEVLPAEPDVLIALGKEELQKVKDDLDMALAMVQLKNKQLEEDLEREQQWHEDQEKTLGILNKIEEETKIQDEQASKKGDTIFHDLQKKMLRLKRYNEEIWTALGKFLQEQFPLPEKGESSKRKKTAVSIHVGFVHFLILFVFQLLINKLMETPHEPYIRVNDSFWPPYVELLLRCGVALRHPGDPNRLRLESFH</sequence>
<dbReference type="AlphaFoldDB" id="A0A091G1V9"/>
<evidence type="ECO:0000256" key="1">
    <source>
        <dbReference type="ARBA" id="ARBA00004123"/>
    </source>
</evidence>
<keyword evidence="5 8" id="KW-0175">Coiled coil</keyword>
<keyword evidence="9" id="KW-0472">Membrane</keyword>
<proteinExistence type="inferred from homology"/>
<comment type="similarity">
    <text evidence="3">Belongs to the CENP-K/MCM22 family.</text>
</comment>
<dbReference type="PANTHER" id="PTHR14401">
    <property type="entry name" value="CENTROMERE PROTEIN K"/>
    <property type="match status" value="1"/>
</dbReference>
<protein>
    <submittedName>
        <fullName evidence="10">Centromere protein K</fullName>
    </submittedName>
</protein>
<name>A0A091G1V9_CUCCA</name>
<feature type="non-terminal residue" evidence="10">
    <location>
        <position position="216"/>
    </location>
</feature>
<evidence type="ECO:0000313" key="11">
    <source>
        <dbReference type="Proteomes" id="UP000053760"/>
    </source>
</evidence>
<dbReference type="PANTHER" id="PTHR14401:SF6">
    <property type="entry name" value="CENTROMERE PROTEIN K"/>
    <property type="match status" value="1"/>
</dbReference>
<keyword evidence="4" id="KW-0158">Chromosome</keyword>
<evidence type="ECO:0000256" key="5">
    <source>
        <dbReference type="ARBA" id="ARBA00023054"/>
    </source>
</evidence>
<feature type="non-terminal residue" evidence="10">
    <location>
        <position position="1"/>
    </location>
</feature>
<evidence type="ECO:0000256" key="3">
    <source>
        <dbReference type="ARBA" id="ARBA00005795"/>
    </source>
</evidence>
<evidence type="ECO:0000256" key="7">
    <source>
        <dbReference type="ARBA" id="ARBA00023328"/>
    </source>
</evidence>
<dbReference type="GO" id="GO:0005634">
    <property type="term" value="C:nucleus"/>
    <property type="evidence" value="ECO:0007669"/>
    <property type="project" value="UniProtKB-SubCell"/>
</dbReference>
<evidence type="ECO:0000256" key="6">
    <source>
        <dbReference type="ARBA" id="ARBA00023242"/>
    </source>
</evidence>